<feature type="domain" description="Prokaryotic glutathione synthetase ATP-binding" evidence="1">
    <location>
        <begin position="140"/>
        <end position="242"/>
    </location>
</feature>
<dbReference type="EMBL" id="CP021886">
    <property type="protein sequence ID" value="AWI33468.1"/>
    <property type="molecule type" value="Genomic_DNA"/>
</dbReference>
<dbReference type="OrthoDB" id="3373978at2"/>
<reference evidence="2 3" key="1">
    <citation type="submission" date="2017-06" db="EMBL/GenBank/DDBJ databases">
        <title>Complete genome of Helicobacter apodemus.</title>
        <authorList>
            <person name="Cho S."/>
        </authorList>
    </citation>
    <scope>NUCLEOTIDE SEQUENCE [LARGE SCALE GENOMIC DNA]</scope>
    <source>
        <strain evidence="3">SNUVETPUB-15-01</strain>
    </source>
</reference>
<gene>
    <name evidence="2" type="ORF">CDV25_00875</name>
</gene>
<dbReference type="RefSeq" id="WP_108910367.1">
    <property type="nucleotide sequence ID" value="NZ_CP021886.1"/>
</dbReference>
<dbReference type="Gene3D" id="3.40.50.20">
    <property type="match status" value="1"/>
</dbReference>
<dbReference type="InterPro" id="IPR053191">
    <property type="entry name" value="DcsG_Biosynth_Enzyme"/>
</dbReference>
<name>A0A2U8FBS3_9HELI</name>
<organism evidence="2 3">
    <name type="scientific">Helicobacter apodemus</name>
    <dbReference type="NCBI Taxonomy" id="135569"/>
    <lineage>
        <taxon>Bacteria</taxon>
        <taxon>Pseudomonadati</taxon>
        <taxon>Campylobacterota</taxon>
        <taxon>Epsilonproteobacteria</taxon>
        <taxon>Campylobacterales</taxon>
        <taxon>Helicobacteraceae</taxon>
        <taxon>Helicobacter</taxon>
    </lineage>
</organism>
<dbReference type="PANTHER" id="PTHR39217">
    <property type="match status" value="1"/>
</dbReference>
<dbReference type="PANTHER" id="PTHR39217:SF1">
    <property type="entry name" value="GLUTATHIONE SYNTHETASE"/>
    <property type="match status" value="1"/>
</dbReference>
<evidence type="ECO:0000313" key="2">
    <source>
        <dbReference type="EMBL" id="AWI33468.1"/>
    </source>
</evidence>
<dbReference type="Pfam" id="PF02955">
    <property type="entry name" value="GSH-S_ATP"/>
    <property type="match status" value="1"/>
</dbReference>
<protein>
    <recommendedName>
        <fullName evidence="1">Prokaryotic glutathione synthetase ATP-binding domain-containing protein</fullName>
    </recommendedName>
</protein>
<dbReference type="Gene3D" id="3.30.470.20">
    <property type="entry name" value="ATP-grasp fold, B domain"/>
    <property type="match status" value="1"/>
</dbReference>
<dbReference type="GO" id="GO:0005524">
    <property type="term" value="F:ATP binding"/>
    <property type="evidence" value="ECO:0007669"/>
    <property type="project" value="InterPro"/>
</dbReference>
<dbReference type="GO" id="GO:0004363">
    <property type="term" value="F:glutathione synthase activity"/>
    <property type="evidence" value="ECO:0007669"/>
    <property type="project" value="InterPro"/>
</dbReference>
<dbReference type="InterPro" id="IPR013815">
    <property type="entry name" value="ATP_grasp_subdomain_1"/>
</dbReference>
<dbReference type="Gene3D" id="3.30.1490.20">
    <property type="entry name" value="ATP-grasp fold, A domain"/>
    <property type="match status" value="1"/>
</dbReference>
<accession>A0A2U8FBS3</accession>
<sequence length="293" mass="34134">MNTQKLSKSRDYSFLIATCAQYPQGNEGLVQLKMALEQKGFACWLQNWQEIPLDYLDTKTIILPLAIWDYSLHYSLFLEFLEKIEESSLRIVNPSALILWNLQKDYLLDLQKRDLPIIPSLALYPHTPFWEERIGQKQWSNPVIKPLVGQSGMGVVRFNTQPLRQMDYPLGAMVQPFIESVYTQGEVCLVFFCQEYQYAIHRKPAPSEWRANSHYKTTIHAIEPSDQWVEIAKKVVENLPFRACYVRVDLLPQDSQRALISEVELIEPSLYFDYYPQTSLQSFITNLLEFLGV</sequence>
<dbReference type="AlphaFoldDB" id="A0A2U8FBS3"/>
<proteinExistence type="predicted"/>
<dbReference type="KEGG" id="had:CDV25_00875"/>
<dbReference type="InterPro" id="IPR004218">
    <property type="entry name" value="GSHS_ATP-bd"/>
</dbReference>
<evidence type="ECO:0000313" key="3">
    <source>
        <dbReference type="Proteomes" id="UP000244890"/>
    </source>
</evidence>
<dbReference type="Proteomes" id="UP000244890">
    <property type="component" value="Chromosome"/>
</dbReference>
<evidence type="ECO:0000259" key="1">
    <source>
        <dbReference type="Pfam" id="PF02955"/>
    </source>
</evidence>
<dbReference type="SUPFAM" id="SSF56059">
    <property type="entry name" value="Glutathione synthetase ATP-binding domain-like"/>
    <property type="match status" value="1"/>
</dbReference>